<name>A0A2S0NJF0_9MOLU</name>
<keyword evidence="1" id="KW-1133">Transmembrane helix</keyword>
<evidence type="ECO:0000313" key="3">
    <source>
        <dbReference type="Proteomes" id="UP000239250"/>
    </source>
</evidence>
<dbReference type="EMBL" id="CP027019">
    <property type="protein sequence ID" value="AVP49139.1"/>
    <property type="molecule type" value="Genomic_DNA"/>
</dbReference>
<organism evidence="2 3">
    <name type="scientific">Williamsoniiplasma luminosum</name>
    <dbReference type="NCBI Taxonomy" id="214888"/>
    <lineage>
        <taxon>Bacteria</taxon>
        <taxon>Bacillati</taxon>
        <taxon>Mycoplasmatota</taxon>
        <taxon>Mollicutes</taxon>
        <taxon>Entomoplasmatales</taxon>
        <taxon>Williamsoniiplasma</taxon>
    </lineage>
</organism>
<feature type="transmembrane region" description="Helical" evidence="1">
    <location>
        <begin position="34"/>
        <end position="50"/>
    </location>
</feature>
<keyword evidence="1" id="KW-0812">Transmembrane</keyword>
<protein>
    <submittedName>
        <fullName evidence="2">Uncharacterized protein</fullName>
    </submittedName>
</protein>
<dbReference type="AlphaFoldDB" id="A0A2S0NJF0"/>
<sequence>MDNNEKLADLYRQQKELNALIKELDSKLKGHLRWWWLFPLFGFIVYIYLLERKRQNSSISESITKVKVELFRVEIRIAQIEKQNNSTSN</sequence>
<accession>A0A2S0NJF0</accession>
<proteinExistence type="predicted"/>
<dbReference type="RefSeq" id="WP_303662480.1">
    <property type="nucleotide sequence ID" value="NZ_CP027019.1"/>
</dbReference>
<evidence type="ECO:0000256" key="1">
    <source>
        <dbReference type="SAM" id="Phobius"/>
    </source>
</evidence>
<keyword evidence="1" id="KW-0472">Membrane</keyword>
<reference evidence="3" key="1">
    <citation type="submission" date="2018-02" db="EMBL/GenBank/DDBJ databases">
        <title>Firefly genomes illuminate parallel origins of bioluminescence in beetles.</title>
        <authorList>
            <person name="Fallon T.R."/>
            <person name="Lower S.E.S."/>
            <person name="Behringer M."/>
            <person name="Weng J.-K."/>
        </authorList>
    </citation>
    <scope>NUCLEOTIDE SEQUENCE [LARGE SCALE GENOMIC DNA]</scope>
</reference>
<evidence type="ECO:0000313" key="2">
    <source>
        <dbReference type="EMBL" id="AVP49139.1"/>
    </source>
</evidence>
<gene>
    <name evidence="2" type="ORF">C5T88_00885</name>
</gene>
<dbReference type="Proteomes" id="UP000239250">
    <property type="component" value="Chromosome"/>
</dbReference>